<feature type="compositionally biased region" description="Basic and acidic residues" evidence="1">
    <location>
        <begin position="314"/>
        <end position="323"/>
    </location>
</feature>
<keyword evidence="2" id="KW-0489">Methyltransferase</keyword>
<name>A0ABU2VA82_9ACTN</name>
<comment type="caution">
    <text evidence="2">The sequence shown here is derived from an EMBL/GenBank/DDBJ whole genome shotgun (WGS) entry which is preliminary data.</text>
</comment>
<feature type="compositionally biased region" description="Polar residues" evidence="1">
    <location>
        <begin position="294"/>
        <end position="309"/>
    </location>
</feature>
<dbReference type="Proteomes" id="UP001183824">
    <property type="component" value="Unassembled WGS sequence"/>
</dbReference>
<feature type="compositionally biased region" description="Basic and acidic residues" evidence="1">
    <location>
        <begin position="26"/>
        <end position="46"/>
    </location>
</feature>
<dbReference type="EC" id="2.1.-.-" evidence="2"/>
<sequence>MRGPGVAEAGPRRADGESGAGPGSHGEADSPRRGGIGRQRDADPAPHEPNLTTTPDTGPGARPPGTGDPRPHATDAPSHDGTWSADPYAQALRTGQGPLFLRRSDGWLLLLELERWCAAADAADLEVLRRCEGAVLDVGCGPGRLVAALGARGRRVLGIDVSEAAVARTVALGGQALRRSVFESLPGEGRWGTALLIDGNVGIGGDPQALLDRMAQLLAPGGLLIAETVTDPDIDERVQVRVTDARGATGNPFPWARLGSPALLRHAARTDWAPVDQWTAGGRSFVSLRRRTTKTTAEPPNSTAVTSSQRARKPSGDRPVAEA</sequence>
<dbReference type="CDD" id="cd02440">
    <property type="entry name" value="AdoMet_MTases"/>
    <property type="match status" value="1"/>
</dbReference>
<dbReference type="Pfam" id="PF13489">
    <property type="entry name" value="Methyltransf_23"/>
    <property type="match status" value="1"/>
</dbReference>
<organism evidence="2 3">
    <name type="scientific">Streptomyces doebereineriae</name>
    <dbReference type="NCBI Taxonomy" id="3075528"/>
    <lineage>
        <taxon>Bacteria</taxon>
        <taxon>Bacillati</taxon>
        <taxon>Actinomycetota</taxon>
        <taxon>Actinomycetes</taxon>
        <taxon>Kitasatosporales</taxon>
        <taxon>Streptomycetaceae</taxon>
        <taxon>Streptomyces</taxon>
    </lineage>
</organism>
<dbReference type="GO" id="GO:0008168">
    <property type="term" value="F:methyltransferase activity"/>
    <property type="evidence" value="ECO:0007669"/>
    <property type="project" value="UniProtKB-KW"/>
</dbReference>
<proteinExistence type="predicted"/>
<evidence type="ECO:0000313" key="3">
    <source>
        <dbReference type="Proteomes" id="UP001183824"/>
    </source>
</evidence>
<evidence type="ECO:0000256" key="1">
    <source>
        <dbReference type="SAM" id="MobiDB-lite"/>
    </source>
</evidence>
<protein>
    <submittedName>
        <fullName evidence="2">Class I SAM-dependent methyltransferase</fullName>
        <ecNumber evidence="2">2.1.-.-</ecNumber>
    </submittedName>
</protein>
<evidence type="ECO:0000313" key="2">
    <source>
        <dbReference type="EMBL" id="MDT0482456.1"/>
    </source>
</evidence>
<feature type="region of interest" description="Disordered" evidence="1">
    <location>
        <begin position="1"/>
        <end position="85"/>
    </location>
</feature>
<reference evidence="3" key="1">
    <citation type="submission" date="2023-07" db="EMBL/GenBank/DDBJ databases">
        <title>30 novel species of actinomycetes from the DSMZ collection.</title>
        <authorList>
            <person name="Nouioui I."/>
        </authorList>
    </citation>
    <scope>NUCLEOTIDE SEQUENCE [LARGE SCALE GENOMIC DNA]</scope>
    <source>
        <strain evidence="3">DSM 41640</strain>
    </source>
</reference>
<dbReference type="GO" id="GO:0032259">
    <property type="term" value="P:methylation"/>
    <property type="evidence" value="ECO:0007669"/>
    <property type="project" value="UniProtKB-KW"/>
</dbReference>
<accession>A0ABU2VA82</accession>
<feature type="region of interest" description="Disordered" evidence="1">
    <location>
        <begin position="289"/>
        <end position="323"/>
    </location>
</feature>
<dbReference type="InterPro" id="IPR029063">
    <property type="entry name" value="SAM-dependent_MTases_sf"/>
</dbReference>
<keyword evidence="2" id="KW-0808">Transferase</keyword>
<keyword evidence="3" id="KW-1185">Reference proteome</keyword>
<dbReference type="SUPFAM" id="SSF53335">
    <property type="entry name" value="S-adenosyl-L-methionine-dependent methyltransferases"/>
    <property type="match status" value="1"/>
</dbReference>
<gene>
    <name evidence="2" type="ORF">RNB18_19995</name>
</gene>
<dbReference type="Gene3D" id="3.40.50.150">
    <property type="entry name" value="Vaccinia Virus protein VP39"/>
    <property type="match status" value="1"/>
</dbReference>
<dbReference type="EMBL" id="JAVREZ010000006">
    <property type="protein sequence ID" value="MDT0482456.1"/>
    <property type="molecule type" value="Genomic_DNA"/>
</dbReference>